<gene>
    <name evidence="3" type="ORF">HPP92_000252</name>
</gene>
<evidence type="ECO:0000256" key="2">
    <source>
        <dbReference type="SAM" id="MobiDB-lite"/>
    </source>
</evidence>
<feature type="compositionally biased region" description="Basic and acidic residues" evidence="2">
    <location>
        <begin position="31"/>
        <end position="42"/>
    </location>
</feature>
<name>A0A835RX52_VANPL</name>
<proteinExistence type="inferred from homology"/>
<comment type="caution">
    <text evidence="3">The sequence shown here is derived from an EMBL/GenBank/DDBJ whole genome shotgun (WGS) entry which is preliminary data.</text>
</comment>
<evidence type="ECO:0000256" key="1">
    <source>
        <dbReference type="ARBA" id="ARBA00006974"/>
    </source>
</evidence>
<organism evidence="3 4">
    <name type="scientific">Vanilla planifolia</name>
    <name type="common">Vanilla</name>
    <dbReference type="NCBI Taxonomy" id="51239"/>
    <lineage>
        <taxon>Eukaryota</taxon>
        <taxon>Viridiplantae</taxon>
        <taxon>Streptophyta</taxon>
        <taxon>Embryophyta</taxon>
        <taxon>Tracheophyta</taxon>
        <taxon>Spermatophyta</taxon>
        <taxon>Magnoliopsida</taxon>
        <taxon>Liliopsida</taxon>
        <taxon>Asparagales</taxon>
        <taxon>Orchidaceae</taxon>
        <taxon>Vanilloideae</taxon>
        <taxon>Vanilleae</taxon>
        <taxon>Vanilla</taxon>
    </lineage>
</organism>
<comment type="similarity">
    <text evidence="1">Belongs to the ARG7 family.</text>
</comment>
<evidence type="ECO:0000313" key="3">
    <source>
        <dbReference type="EMBL" id="KAG0500180.1"/>
    </source>
</evidence>
<reference evidence="3 4" key="1">
    <citation type="journal article" date="2020" name="Nat. Food">
        <title>A phased Vanilla planifolia genome enables genetic improvement of flavour and production.</title>
        <authorList>
            <person name="Hasing T."/>
            <person name="Tang H."/>
            <person name="Brym M."/>
            <person name="Khazi F."/>
            <person name="Huang T."/>
            <person name="Chambers A.H."/>
        </authorList>
    </citation>
    <scope>NUCLEOTIDE SEQUENCE [LARGE SCALE GENOMIC DNA]</scope>
    <source>
        <tissue evidence="3">Leaf</tissue>
    </source>
</reference>
<sequence length="110" mass="12394">MKARSLPRSAYTVLRSLSWKKKHRLAVEPAEESRSSLLEGERRRRSRWRSPDGEVPRGFFAVYVGQGLQRFVVPTEFLCPGDERAYGIGSGGIRIPARGGFSDTLRCGRI</sequence>
<accession>A0A835RX52</accession>
<dbReference type="Proteomes" id="UP000639772">
    <property type="component" value="Chromosome 1"/>
</dbReference>
<evidence type="ECO:0000313" key="4">
    <source>
        <dbReference type="Proteomes" id="UP000639772"/>
    </source>
</evidence>
<dbReference type="AlphaFoldDB" id="A0A835RX52"/>
<dbReference type="EMBL" id="JADCNM010000001">
    <property type="protein sequence ID" value="KAG0500180.1"/>
    <property type="molecule type" value="Genomic_DNA"/>
</dbReference>
<protein>
    <submittedName>
        <fullName evidence="3">Uncharacterized protein</fullName>
    </submittedName>
</protein>
<feature type="region of interest" description="Disordered" evidence="2">
    <location>
        <begin position="28"/>
        <end position="54"/>
    </location>
</feature>
<dbReference type="GO" id="GO:0009733">
    <property type="term" value="P:response to auxin"/>
    <property type="evidence" value="ECO:0007669"/>
    <property type="project" value="InterPro"/>
</dbReference>
<dbReference type="Pfam" id="PF02519">
    <property type="entry name" value="Auxin_inducible"/>
    <property type="match status" value="1"/>
</dbReference>
<dbReference type="InterPro" id="IPR003676">
    <property type="entry name" value="SAUR_fam"/>
</dbReference>